<evidence type="ECO:0000313" key="2">
    <source>
        <dbReference type="Proteomes" id="UP001060085"/>
    </source>
</evidence>
<organism evidence="1 2">
    <name type="scientific">Catharanthus roseus</name>
    <name type="common">Madagascar periwinkle</name>
    <name type="synonym">Vinca rosea</name>
    <dbReference type="NCBI Taxonomy" id="4058"/>
    <lineage>
        <taxon>Eukaryota</taxon>
        <taxon>Viridiplantae</taxon>
        <taxon>Streptophyta</taxon>
        <taxon>Embryophyta</taxon>
        <taxon>Tracheophyta</taxon>
        <taxon>Spermatophyta</taxon>
        <taxon>Magnoliopsida</taxon>
        <taxon>eudicotyledons</taxon>
        <taxon>Gunneridae</taxon>
        <taxon>Pentapetalae</taxon>
        <taxon>asterids</taxon>
        <taxon>lamiids</taxon>
        <taxon>Gentianales</taxon>
        <taxon>Apocynaceae</taxon>
        <taxon>Rauvolfioideae</taxon>
        <taxon>Vinceae</taxon>
        <taxon>Catharanthinae</taxon>
        <taxon>Catharanthus</taxon>
    </lineage>
</organism>
<name>A0ACC0ARU9_CATRO</name>
<protein>
    <submittedName>
        <fullName evidence="1">Uncharacterized protein</fullName>
    </submittedName>
</protein>
<proteinExistence type="predicted"/>
<accession>A0ACC0ARU9</accession>
<keyword evidence="2" id="KW-1185">Reference proteome</keyword>
<dbReference type="EMBL" id="CM044705">
    <property type="protein sequence ID" value="KAI5663274.1"/>
    <property type="molecule type" value="Genomic_DNA"/>
</dbReference>
<gene>
    <name evidence="1" type="ORF">M9H77_22597</name>
</gene>
<evidence type="ECO:0000313" key="1">
    <source>
        <dbReference type="EMBL" id="KAI5663274.1"/>
    </source>
</evidence>
<dbReference type="Proteomes" id="UP001060085">
    <property type="component" value="Linkage Group LG05"/>
</dbReference>
<comment type="caution">
    <text evidence="1">The sequence shown here is derived from an EMBL/GenBank/DDBJ whole genome shotgun (WGS) entry which is preliminary data.</text>
</comment>
<sequence>MEGSGDTTECSKNSKNEDEDECYEEEDEKFDEQKQKKLDGGSSSNSTVDENNNHHDKKPSVRPYVRSKMPRLRWTPDLHLRFVHAVERLGGQDRATPKLVLQLMNIKGLNIAHVKSHLQMYRSKRIDDPSLGIGDHRHLFEGAADRNIYNLSQLPMLRGFNQNHSSPPFRYNRDACWNGLQNLMHNTSMGQSTINKMRILGSNYSRIMDSSQGSSWKKDELKSFLDKEAWKGNYNHMDQLKTLKHQEKKSRIDHIQDLMITSSSNTNSSRLEKEGVRKRKAITESDEIDLTLSLRLGTKTEDEDSFGSQLEDSDNESISYLSLSLFSPSSSSKKIRRRMKEDEIIRENGKGASTLDLTL</sequence>
<reference evidence="2" key="1">
    <citation type="journal article" date="2023" name="Nat. Plants">
        <title>Single-cell RNA sequencing provides a high-resolution roadmap for understanding the multicellular compartmentation of specialized metabolism.</title>
        <authorList>
            <person name="Sun S."/>
            <person name="Shen X."/>
            <person name="Li Y."/>
            <person name="Li Y."/>
            <person name="Wang S."/>
            <person name="Li R."/>
            <person name="Zhang H."/>
            <person name="Shen G."/>
            <person name="Guo B."/>
            <person name="Wei J."/>
            <person name="Xu J."/>
            <person name="St-Pierre B."/>
            <person name="Chen S."/>
            <person name="Sun C."/>
        </authorList>
    </citation>
    <scope>NUCLEOTIDE SEQUENCE [LARGE SCALE GENOMIC DNA]</scope>
</reference>